<dbReference type="GeneID" id="112046125"/>
<dbReference type="EC" id="1.14.14.1" evidence="5"/>
<keyword evidence="8" id="KW-0256">Endoplasmic reticulum</keyword>
<dbReference type="SUPFAM" id="SSF48264">
    <property type="entry name" value="Cytochrome P450"/>
    <property type="match status" value="1"/>
</dbReference>
<dbReference type="RefSeq" id="XP_052742467.1">
    <property type="nucleotide sequence ID" value="XM_052886507.1"/>
</dbReference>
<dbReference type="InterPro" id="IPR050476">
    <property type="entry name" value="Insect_CytP450_Detox"/>
</dbReference>
<evidence type="ECO:0000256" key="10">
    <source>
        <dbReference type="ARBA" id="ARBA00023002"/>
    </source>
</evidence>
<organism evidence="15 16">
    <name type="scientific">Bicyclus anynana</name>
    <name type="common">Squinting bush brown butterfly</name>
    <dbReference type="NCBI Taxonomy" id="110368"/>
    <lineage>
        <taxon>Eukaryota</taxon>
        <taxon>Metazoa</taxon>
        <taxon>Ecdysozoa</taxon>
        <taxon>Arthropoda</taxon>
        <taxon>Hexapoda</taxon>
        <taxon>Insecta</taxon>
        <taxon>Pterygota</taxon>
        <taxon>Neoptera</taxon>
        <taxon>Endopterygota</taxon>
        <taxon>Lepidoptera</taxon>
        <taxon>Glossata</taxon>
        <taxon>Ditrysia</taxon>
        <taxon>Papilionoidea</taxon>
        <taxon>Nymphalidae</taxon>
        <taxon>Satyrinae</taxon>
        <taxon>Satyrini</taxon>
        <taxon>Mycalesina</taxon>
        <taxon>Bicyclus</taxon>
    </lineage>
</organism>
<dbReference type="PANTHER" id="PTHR24292:SF54">
    <property type="entry name" value="CYP9F3-RELATED"/>
    <property type="match status" value="1"/>
</dbReference>
<dbReference type="InterPro" id="IPR002402">
    <property type="entry name" value="Cyt_P450_E_grp-II"/>
</dbReference>
<keyword evidence="6" id="KW-0349">Heme</keyword>
<keyword evidence="7" id="KW-0479">Metal-binding</keyword>
<keyword evidence="9" id="KW-0492">Microsome</keyword>
<evidence type="ECO:0000313" key="16">
    <source>
        <dbReference type="RefSeq" id="XP_052742467.1"/>
    </source>
</evidence>
<comment type="catalytic activity">
    <reaction evidence="14">
        <text>an organic molecule + reduced [NADPH--hemoprotein reductase] + O2 = an alcohol + oxidized [NADPH--hemoprotein reductase] + H2O + H(+)</text>
        <dbReference type="Rhea" id="RHEA:17149"/>
        <dbReference type="Rhea" id="RHEA-COMP:11964"/>
        <dbReference type="Rhea" id="RHEA-COMP:11965"/>
        <dbReference type="ChEBI" id="CHEBI:15377"/>
        <dbReference type="ChEBI" id="CHEBI:15378"/>
        <dbReference type="ChEBI" id="CHEBI:15379"/>
        <dbReference type="ChEBI" id="CHEBI:30879"/>
        <dbReference type="ChEBI" id="CHEBI:57618"/>
        <dbReference type="ChEBI" id="CHEBI:58210"/>
        <dbReference type="ChEBI" id="CHEBI:142491"/>
        <dbReference type="EC" id="1.14.14.1"/>
    </reaction>
</comment>
<proteinExistence type="inferred from homology"/>
<dbReference type="PRINTS" id="PR00464">
    <property type="entry name" value="EP450II"/>
</dbReference>
<dbReference type="PANTHER" id="PTHR24292">
    <property type="entry name" value="CYTOCHROME P450"/>
    <property type="match status" value="1"/>
</dbReference>
<keyword evidence="15" id="KW-1185">Reference proteome</keyword>
<comment type="similarity">
    <text evidence="4">Belongs to the cytochrome P450 family.</text>
</comment>
<dbReference type="Pfam" id="PF00067">
    <property type="entry name" value="p450"/>
    <property type="match status" value="1"/>
</dbReference>
<sequence length="334" mass="38192">MLKYILVSVITCLAAWLYLKWVRVKNYWAERGVPCQPPNPLVGSLTFLQRHNPGIWLRQLYDSSTPYVGIWLLWRPALVVNSPEIARRILVKDFANFRNRYLSSGESDPIGGLNLFTVNDPIWSTMRNRLTAVFTAAKLRVLQDYIGLKAKELAQRIHNDIKNPINLKVMFVDYTTDIIGTSAFGVESNATLTGKGPMRSITYDFGKFGLMRGLSWCSIFFFPQLVDCFRLKFFPKESENYLKDVFRKIVKNREQNATGTNEAKDLLDALIKIKKEKMGDEVVSEDLLIAQAAIFLFGGFETSGSILAFTTYELAFNPDVQVCYIINYLFIHHL</sequence>
<evidence type="ECO:0000256" key="2">
    <source>
        <dbReference type="ARBA" id="ARBA00004174"/>
    </source>
</evidence>
<dbReference type="Gene3D" id="1.10.630.10">
    <property type="entry name" value="Cytochrome P450"/>
    <property type="match status" value="1"/>
</dbReference>
<dbReference type="InterPro" id="IPR001128">
    <property type="entry name" value="Cyt_P450"/>
</dbReference>
<evidence type="ECO:0000256" key="1">
    <source>
        <dbReference type="ARBA" id="ARBA00001971"/>
    </source>
</evidence>
<evidence type="ECO:0000256" key="6">
    <source>
        <dbReference type="ARBA" id="ARBA00022617"/>
    </source>
</evidence>
<name>A0ABM3LTV3_BICAN</name>
<comment type="cofactor">
    <cofactor evidence="1">
        <name>heme</name>
        <dbReference type="ChEBI" id="CHEBI:30413"/>
    </cofactor>
</comment>
<reference evidence="16" key="1">
    <citation type="submission" date="2025-08" db="UniProtKB">
        <authorList>
            <consortium name="RefSeq"/>
        </authorList>
    </citation>
    <scope>IDENTIFICATION</scope>
</reference>
<dbReference type="Proteomes" id="UP001652582">
    <property type="component" value="Chromosome 17"/>
</dbReference>
<evidence type="ECO:0000256" key="7">
    <source>
        <dbReference type="ARBA" id="ARBA00022723"/>
    </source>
</evidence>
<evidence type="ECO:0000256" key="5">
    <source>
        <dbReference type="ARBA" id="ARBA00012109"/>
    </source>
</evidence>
<keyword evidence="10" id="KW-0560">Oxidoreductase</keyword>
<evidence type="ECO:0000256" key="8">
    <source>
        <dbReference type="ARBA" id="ARBA00022824"/>
    </source>
</evidence>
<evidence type="ECO:0000256" key="3">
    <source>
        <dbReference type="ARBA" id="ARBA00004406"/>
    </source>
</evidence>
<keyword evidence="11" id="KW-0408">Iron</keyword>
<protein>
    <recommendedName>
        <fullName evidence="5">unspecific monooxygenase</fullName>
        <ecNumber evidence="5">1.14.14.1</ecNumber>
    </recommendedName>
</protein>
<gene>
    <name evidence="16" type="primary">LOC112046125</name>
</gene>
<evidence type="ECO:0000313" key="15">
    <source>
        <dbReference type="Proteomes" id="UP001652582"/>
    </source>
</evidence>
<accession>A0ABM3LTV3</accession>
<evidence type="ECO:0000256" key="14">
    <source>
        <dbReference type="ARBA" id="ARBA00047827"/>
    </source>
</evidence>
<evidence type="ECO:0000256" key="11">
    <source>
        <dbReference type="ARBA" id="ARBA00023004"/>
    </source>
</evidence>
<comment type="subcellular location">
    <subcellularLocation>
        <location evidence="3">Endoplasmic reticulum membrane</location>
        <topology evidence="3">Peripheral membrane protein</topology>
    </subcellularLocation>
    <subcellularLocation>
        <location evidence="2">Microsome membrane</location>
        <topology evidence="2">Peripheral membrane protein</topology>
    </subcellularLocation>
</comment>
<keyword evidence="13" id="KW-0472">Membrane</keyword>
<keyword evidence="12" id="KW-0503">Monooxygenase</keyword>
<evidence type="ECO:0000256" key="9">
    <source>
        <dbReference type="ARBA" id="ARBA00022848"/>
    </source>
</evidence>
<evidence type="ECO:0000256" key="12">
    <source>
        <dbReference type="ARBA" id="ARBA00023033"/>
    </source>
</evidence>
<evidence type="ECO:0000256" key="13">
    <source>
        <dbReference type="ARBA" id="ARBA00023136"/>
    </source>
</evidence>
<evidence type="ECO:0000256" key="4">
    <source>
        <dbReference type="ARBA" id="ARBA00010617"/>
    </source>
</evidence>
<dbReference type="InterPro" id="IPR036396">
    <property type="entry name" value="Cyt_P450_sf"/>
</dbReference>